<reference evidence="12 13" key="1">
    <citation type="submission" date="2024-04" db="EMBL/GenBank/DDBJ databases">
        <title>Complete genome sequence of Nguyenibacter vanlangesis HBCM-1154, a strain capable of nitrogen fixation, IAA production, and phosphorus solubilization isolated from sugarcane soil.</title>
        <authorList>
            <person name="MY HANH P."/>
        </authorList>
    </citation>
    <scope>NUCLEOTIDE SEQUENCE [LARGE SCALE GENOMIC DNA]</scope>
    <source>
        <strain evidence="12 13">HBCM 1154</strain>
    </source>
</reference>
<keyword evidence="5 12" id="KW-0067">ATP-binding</keyword>
<evidence type="ECO:0000256" key="3">
    <source>
        <dbReference type="ARBA" id="ARBA00022692"/>
    </source>
</evidence>
<evidence type="ECO:0000256" key="8">
    <source>
        <dbReference type="SAM" id="MobiDB-lite"/>
    </source>
</evidence>
<dbReference type="InterPro" id="IPR017871">
    <property type="entry name" value="ABC_transporter-like_CS"/>
</dbReference>
<sequence>MTPPPSDARRVPERPVLVTLRALLPYLWPRNDVRTRLRVAGACFLLVAAKVATICVPYLYSRVVDALHHGRDPAAGLAVMPLALIVGYGMLRLMSAGLGEWRDALFAPVRFRISCVAAMRSFRHMHALSLRFHLDRQSGSVTRAIARGTEAIETILRVGVFNVIPTLLEALMVIAVIWRLFDWRYAAIMLAAVVAYVGFTVTFTSWRIGIRREMNEINSEASWKALDSLLNYETVKYFGNEDHESRRYEEAQARYERAAIRTQVSLNGLNFGQAAIIAVTLTLVMLLAAQDVAQGRLSVGRFVLVNTYLMQLYLPLNFLGSIYSAMRTALVDLEQMFHLMDEMPDVVDRPAAIGLPARLDEAPAASVRFEHVRFSYRPDREILHDVSFSVPAGGRVAIVGPTGAGKSTISRLLFRFYDVTAGRVVVDGHDVRDYGQAALRAAIGVVPQDTVLFNDTIGYNIAYGRLGASQDEIEHAARLAQIHDFIAALPDGYATRVGERGLKLSGGEKQRVAIARTILKNPRILILDEATSALDTHTEQEIQAALRTVSAERTTVIIAHRLSTVVDADEILVMGDGVVKERGTHRSLLARDGLYAGMWAAQAEERAEEEVGEGVGTGAGERPGAEAGAASGTGLGA</sequence>
<dbReference type="SUPFAM" id="SSF90123">
    <property type="entry name" value="ABC transporter transmembrane region"/>
    <property type="match status" value="1"/>
</dbReference>
<evidence type="ECO:0000256" key="1">
    <source>
        <dbReference type="ARBA" id="ARBA00004651"/>
    </source>
</evidence>
<dbReference type="InterPro" id="IPR003593">
    <property type="entry name" value="AAA+_ATPase"/>
</dbReference>
<feature type="domain" description="ABC transporter" evidence="10">
    <location>
        <begin position="367"/>
        <end position="601"/>
    </location>
</feature>
<feature type="transmembrane region" description="Helical" evidence="9">
    <location>
        <begin position="308"/>
        <end position="326"/>
    </location>
</feature>
<dbReference type="CDD" id="cd03253">
    <property type="entry name" value="ABCC_ATM1_transporter"/>
    <property type="match status" value="1"/>
</dbReference>
<evidence type="ECO:0000256" key="5">
    <source>
        <dbReference type="ARBA" id="ARBA00022840"/>
    </source>
</evidence>
<feature type="domain" description="ABC transmembrane type-1" evidence="11">
    <location>
        <begin position="40"/>
        <end position="328"/>
    </location>
</feature>
<evidence type="ECO:0000256" key="6">
    <source>
        <dbReference type="ARBA" id="ARBA00022989"/>
    </source>
</evidence>
<organism evidence="12 13">
    <name type="scientific">Nguyenibacter vanlangensis</name>
    <dbReference type="NCBI Taxonomy" id="1216886"/>
    <lineage>
        <taxon>Bacteria</taxon>
        <taxon>Pseudomonadati</taxon>
        <taxon>Pseudomonadota</taxon>
        <taxon>Alphaproteobacteria</taxon>
        <taxon>Acetobacterales</taxon>
        <taxon>Acetobacteraceae</taxon>
        <taxon>Nguyenibacter</taxon>
    </lineage>
</organism>
<dbReference type="Gene3D" id="1.20.1560.10">
    <property type="entry name" value="ABC transporter type 1, transmembrane domain"/>
    <property type="match status" value="1"/>
</dbReference>
<dbReference type="EMBL" id="CP152276">
    <property type="protein sequence ID" value="XAE43071.1"/>
    <property type="molecule type" value="Genomic_DNA"/>
</dbReference>
<dbReference type="RefSeq" id="WP_342628649.1">
    <property type="nucleotide sequence ID" value="NZ_CP152276.1"/>
</dbReference>
<dbReference type="PROSITE" id="PS50929">
    <property type="entry name" value="ABC_TM1F"/>
    <property type="match status" value="1"/>
</dbReference>
<evidence type="ECO:0000259" key="11">
    <source>
        <dbReference type="PROSITE" id="PS50929"/>
    </source>
</evidence>
<comment type="subcellular location">
    <subcellularLocation>
        <location evidence="1">Cell membrane</location>
        <topology evidence="1">Multi-pass membrane protein</topology>
    </subcellularLocation>
</comment>
<dbReference type="Gene3D" id="3.40.50.300">
    <property type="entry name" value="P-loop containing nucleotide triphosphate hydrolases"/>
    <property type="match status" value="1"/>
</dbReference>
<evidence type="ECO:0000256" key="4">
    <source>
        <dbReference type="ARBA" id="ARBA00022741"/>
    </source>
</evidence>
<keyword evidence="4" id="KW-0547">Nucleotide-binding</keyword>
<dbReference type="InterPro" id="IPR039421">
    <property type="entry name" value="Type_1_exporter"/>
</dbReference>
<keyword evidence="13" id="KW-1185">Reference proteome</keyword>
<feature type="transmembrane region" description="Helical" evidence="9">
    <location>
        <begin position="73"/>
        <end position="91"/>
    </location>
</feature>
<dbReference type="InterPro" id="IPR003439">
    <property type="entry name" value="ABC_transporter-like_ATP-bd"/>
</dbReference>
<dbReference type="CDD" id="cd18582">
    <property type="entry name" value="ABC_6TM_ATM1_ABCB7"/>
    <property type="match status" value="1"/>
</dbReference>
<keyword evidence="6 9" id="KW-1133">Transmembrane helix</keyword>
<dbReference type="InterPro" id="IPR036640">
    <property type="entry name" value="ABC1_TM_sf"/>
</dbReference>
<dbReference type="PANTHER" id="PTHR24221">
    <property type="entry name" value="ATP-BINDING CASSETTE SUB-FAMILY B"/>
    <property type="match status" value="1"/>
</dbReference>
<feature type="transmembrane region" description="Helical" evidence="9">
    <location>
        <begin position="39"/>
        <end position="61"/>
    </location>
</feature>
<dbReference type="Proteomes" id="UP001449795">
    <property type="component" value="Chromosome"/>
</dbReference>
<keyword evidence="3 9" id="KW-0812">Transmembrane</keyword>
<feature type="region of interest" description="Disordered" evidence="8">
    <location>
        <begin position="606"/>
        <end position="637"/>
    </location>
</feature>
<dbReference type="PROSITE" id="PS50893">
    <property type="entry name" value="ABC_TRANSPORTER_2"/>
    <property type="match status" value="1"/>
</dbReference>
<feature type="transmembrane region" description="Helical" evidence="9">
    <location>
        <begin position="155"/>
        <end position="178"/>
    </location>
</feature>
<evidence type="ECO:0000256" key="7">
    <source>
        <dbReference type="ARBA" id="ARBA00023136"/>
    </source>
</evidence>
<dbReference type="PROSITE" id="PS00211">
    <property type="entry name" value="ABC_TRANSPORTER_1"/>
    <property type="match status" value="1"/>
</dbReference>
<dbReference type="Pfam" id="PF00664">
    <property type="entry name" value="ABC_membrane"/>
    <property type="match status" value="1"/>
</dbReference>
<protein>
    <submittedName>
        <fullName evidence="12">ABC transporter ATP-binding protein/permease</fullName>
    </submittedName>
</protein>
<feature type="transmembrane region" description="Helical" evidence="9">
    <location>
        <begin position="264"/>
        <end position="288"/>
    </location>
</feature>
<dbReference type="InterPro" id="IPR027417">
    <property type="entry name" value="P-loop_NTPase"/>
</dbReference>
<evidence type="ECO:0000256" key="9">
    <source>
        <dbReference type="SAM" id="Phobius"/>
    </source>
</evidence>
<keyword evidence="2" id="KW-0813">Transport</keyword>
<name>A0ABZ3D5K0_9PROT</name>
<evidence type="ECO:0000259" key="10">
    <source>
        <dbReference type="PROSITE" id="PS50893"/>
    </source>
</evidence>
<evidence type="ECO:0000313" key="13">
    <source>
        <dbReference type="Proteomes" id="UP001449795"/>
    </source>
</evidence>
<gene>
    <name evidence="12" type="ORF">AAC691_00875</name>
</gene>
<dbReference type="Pfam" id="PF00005">
    <property type="entry name" value="ABC_tran"/>
    <property type="match status" value="1"/>
</dbReference>
<proteinExistence type="predicted"/>
<keyword evidence="7 9" id="KW-0472">Membrane</keyword>
<dbReference type="SMART" id="SM00382">
    <property type="entry name" value="AAA"/>
    <property type="match status" value="1"/>
</dbReference>
<dbReference type="InterPro" id="IPR011527">
    <property type="entry name" value="ABC1_TM_dom"/>
</dbReference>
<accession>A0ABZ3D5K0</accession>
<evidence type="ECO:0000256" key="2">
    <source>
        <dbReference type="ARBA" id="ARBA00022448"/>
    </source>
</evidence>
<dbReference type="SUPFAM" id="SSF52540">
    <property type="entry name" value="P-loop containing nucleoside triphosphate hydrolases"/>
    <property type="match status" value="1"/>
</dbReference>
<dbReference type="GO" id="GO:0005524">
    <property type="term" value="F:ATP binding"/>
    <property type="evidence" value="ECO:0007669"/>
    <property type="project" value="UniProtKB-KW"/>
</dbReference>
<feature type="transmembrane region" description="Helical" evidence="9">
    <location>
        <begin position="184"/>
        <end position="206"/>
    </location>
</feature>
<dbReference type="PANTHER" id="PTHR24221:SF402">
    <property type="entry name" value="IRON-SULFUR CLUSTERS TRANSPORTER ABCB7, MITOCHONDRIAL"/>
    <property type="match status" value="1"/>
</dbReference>
<evidence type="ECO:0000313" key="12">
    <source>
        <dbReference type="EMBL" id="XAE43071.1"/>
    </source>
</evidence>